<keyword evidence="2" id="KW-0378">Hydrolase</keyword>
<evidence type="ECO:0000256" key="2">
    <source>
        <dbReference type="ARBA" id="ARBA00022801"/>
    </source>
</evidence>
<dbReference type="AlphaFoldDB" id="A0AAP0S4I0"/>
<dbReference type="PANTHER" id="PTHR31490">
    <property type="entry name" value="GLYCOSYL HYDROLASE"/>
    <property type="match status" value="1"/>
</dbReference>
<evidence type="ECO:0000313" key="6">
    <source>
        <dbReference type="EMBL" id="KAK9286877.1"/>
    </source>
</evidence>
<dbReference type="InterPro" id="IPR044846">
    <property type="entry name" value="GH10"/>
</dbReference>
<dbReference type="Proteomes" id="UP001415857">
    <property type="component" value="Unassembled WGS sequence"/>
</dbReference>
<organism evidence="6 7">
    <name type="scientific">Liquidambar formosana</name>
    <name type="common">Formosan gum</name>
    <dbReference type="NCBI Taxonomy" id="63359"/>
    <lineage>
        <taxon>Eukaryota</taxon>
        <taxon>Viridiplantae</taxon>
        <taxon>Streptophyta</taxon>
        <taxon>Embryophyta</taxon>
        <taxon>Tracheophyta</taxon>
        <taxon>Spermatophyta</taxon>
        <taxon>Magnoliopsida</taxon>
        <taxon>eudicotyledons</taxon>
        <taxon>Gunneridae</taxon>
        <taxon>Pentapetalae</taxon>
        <taxon>Saxifragales</taxon>
        <taxon>Altingiaceae</taxon>
        <taxon>Liquidambar</taxon>
    </lineage>
</organism>
<dbReference type="EMBL" id="JBBPBK010000004">
    <property type="protein sequence ID" value="KAK9286877.1"/>
    <property type="molecule type" value="Genomic_DNA"/>
</dbReference>
<dbReference type="PANTHER" id="PTHR31490:SF52">
    <property type="entry name" value="ENDO-1,4-BETA-XYLANASE 5-RELATED"/>
    <property type="match status" value="1"/>
</dbReference>
<comment type="similarity">
    <text evidence="1">Belongs to the glycosyl hydrolase 10 (cellulase F) family.</text>
</comment>
<dbReference type="InterPro" id="IPR001000">
    <property type="entry name" value="GH10_dom"/>
</dbReference>
<dbReference type="PROSITE" id="PS51760">
    <property type="entry name" value="GH10_2"/>
    <property type="match status" value="1"/>
</dbReference>
<dbReference type="SUPFAM" id="SSF51445">
    <property type="entry name" value="(Trans)glycosidases"/>
    <property type="match status" value="2"/>
</dbReference>
<evidence type="ECO:0000313" key="7">
    <source>
        <dbReference type="Proteomes" id="UP001415857"/>
    </source>
</evidence>
<dbReference type="Pfam" id="PF00331">
    <property type="entry name" value="Glyco_hydro_10"/>
    <property type="match status" value="2"/>
</dbReference>
<dbReference type="InterPro" id="IPR017853">
    <property type="entry name" value="GH"/>
</dbReference>
<reference evidence="6 7" key="1">
    <citation type="journal article" date="2024" name="Plant J.">
        <title>Genome sequences and population genomics reveal climatic adaptation and genomic divergence between two closely related sweetgum species.</title>
        <authorList>
            <person name="Xu W.Q."/>
            <person name="Ren C.Q."/>
            <person name="Zhang X.Y."/>
            <person name="Comes H.P."/>
            <person name="Liu X.H."/>
            <person name="Li Y.G."/>
            <person name="Kettle C.J."/>
            <person name="Jalonen R."/>
            <person name="Gaisberger H."/>
            <person name="Ma Y.Z."/>
            <person name="Qiu Y.X."/>
        </authorList>
    </citation>
    <scope>NUCLEOTIDE SEQUENCE [LARGE SCALE GENOMIC DNA]</scope>
    <source>
        <strain evidence="6">Hangzhou</strain>
    </source>
</reference>
<keyword evidence="7" id="KW-1185">Reference proteome</keyword>
<evidence type="ECO:0000256" key="4">
    <source>
        <dbReference type="ARBA" id="ARBA00023326"/>
    </source>
</evidence>
<evidence type="ECO:0000256" key="1">
    <source>
        <dbReference type="ARBA" id="ARBA00007495"/>
    </source>
</evidence>
<evidence type="ECO:0000256" key="3">
    <source>
        <dbReference type="ARBA" id="ARBA00023277"/>
    </source>
</evidence>
<keyword evidence="4" id="KW-0624">Polysaccharide degradation</keyword>
<accession>A0AAP0S4I0</accession>
<sequence length="616" mass="68220">MIPAVTYANKTAMKGARVSIKHTKPGFLLGCAMNKNILDSTAYQNWFTSRFTVTTFGNEMKWYSTEKKPGQENYTASDAMSYFSTAYKLDPRTTMFMNEFNTIEYSGDSAATPYKYAQKIGEILSFPGNDGLLAGIGLQSHFSFNQPNIPYMRASLDFLGATGLPIWLTEVDVKRSPNQDTIITRFLHSTWRRYSGRVRYSHPAVQGIVIWSGPAVDGCAFMCLTDINFKNTPIGDVVDKLIGEWRSGTLEITADSTGSFKTSLFHGDYDLTVIHPVTNSSTTLSFKVAADIPQQSVPVQGELVTIVVLWRNEEFHRNLHLIAFMHFAVFSGGSETVAVVFRTTSGGLIQGGTVMAEHGCWSMLKGGIVANFSGPVDILFKCYNTGVEIWADNFSLQPFTKKQWRSHQDKSIDKVRKSKVRFQVTYANKTAMDGARISIKQTKSDFPLGCGMTKNILKSTTYQNCFGQPNIPFMRASLDILGATGLPLWLTEVDVKKSPDQAQYLEEILREGYSHPAVQGMVLWSGPAVDGCSVMCLTDEKFENTPIGDVVDKLIGEWRSGTLEIAADNIGSFETSLFHGDYDLTAIHPVTNSSIALSFKVAVDHPQETVHVQIHA</sequence>
<dbReference type="Gene3D" id="3.20.20.80">
    <property type="entry name" value="Glycosidases"/>
    <property type="match status" value="3"/>
</dbReference>
<evidence type="ECO:0000259" key="5">
    <source>
        <dbReference type="PROSITE" id="PS51760"/>
    </source>
</evidence>
<comment type="caution">
    <text evidence="6">The sequence shown here is derived from an EMBL/GenBank/DDBJ whole genome shotgun (WGS) entry which is preliminary data.</text>
</comment>
<proteinExistence type="inferred from homology"/>
<dbReference type="GO" id="GO:0031176">
    <property type="term" value="F:endo-1,4-beta-xylanase activity"/>
    <property type="evidence" value="ECO:0007669"/>
    <property type="project" value="UniProtKB-ARBA"/>
</dbReference>
<feature type="domain" description="GH10" evidence="5">
    <location>
        <begin position="10"/>
        <end position="241"/>
    </location>
</feature>
<gene>
    <name evidence="6" type="ORF">L1049_015283</name>
</gene>
<name>A0AAP0S4I0_LIQFO</name>
<dbReference type="GO" id="GO:0000272">
    <property type="term" value="P:polysaccharide catabolic process"/>
    <property type="evidence" value="ECO:0007669"/>
    <property type="project" value="UniProtKB-KW"/>
</dbReference>
<keyword evidence="3" id="KW-0119">Carbohydrate metabolism</keyword>
<protein>
    <recommendedName>
        <fullName evidence="5">GH10 domain-containing protein</fullName>
    </recommendedName>
</protein>